<dbReference type="EMBL" id="CDPU01000176">
    <property type="protein sequence ID" value="CEO57893.1"/>
    <property type="molecule type" value="Genomic_DNA"/>
</dbReference>
<dbReference type="Pfam" id="PF07690">
    <property type="entry name" value="MFS_1"/>
    <property type="match status" value="1"/>
</dbReference>
<feature type="transmembrane region" description="Helical" evidence="7">
    <location>
        <begin position="387"/>
        <end position="408"/>
    </location>
</feature>
<sequence length="503" mass="55696">MDQRQETPQQKRDGEVSSLKEDKLHLEALHMEDAQLPIPENLRSLSEVEVARLGRKAVFKLDCTLMPCLTTMFIMNYLDRQNIASAKLNDIDVDLGLSSVQYQTSVSILFVGYILMQVPSNIIVGKIKQPAYYICAAMGVWGIISTLMMLVHNFVGIVICRFFLGFAEAVFFPGALYYMSLFYNRKQYALRSAILFSGSQLGNAFGGLLAIAIFDLDDVNGIEGWRWLFLIEGCVTIAFAILFVVVLPNSIRHLHGFTEQEKDWIIWNYEADLGRQRGKEEANGREGLMLAVKDPKMWLLMALLTSIYIAAGVVNFFPSVVSGLGYSRNVTLGLTAPPFVLSIICMLINGYFSDRRGKRYIHIVCPLAVGVAANIIAVSTLNIAARYAAMMLMPGSIYAAVVVVLSWITGTLNQPALKRAASIAAINAVANSVNIWTSYLYRSAPRYLPAFLTNLAAMALAVCIATATRVYLSRENAKMDRGEDLGRNGPTESQKSAGYRHMT</sequence>
<accession>A0A0B7KJU4</accession>
<reference evidence="9" key="1">
    <citation type="submission" date="2015-01" db="EMBL/GenBank/DDBJ databases">
        <authorList>
            <person name="Durling Mikael"/>
        </authorList>
    </citation>
    <scope>NUCLEOTIDE SEQUENCE</scope>
</reference>
<dbReference type="InterPro" id="IPR036259">
    <property type="entry name" value="MFS_trans_sf"/>
</dbReference>
<feature type="transmembrane region" description="Helical" evidence="7">
    <location>
        <begin position="226"/>
        <end position="247"/>
    </location>
</feature>
<dbReference type="PANTHER" id="PTHR43791">
    <property type="entry name" value="PERMEASE-RELATED"/>
    <property type="match status" value="1"/>
</dbReference>
<feature type="region of interest" description="Disordered" evidence="6">
    <location>
        <begin position="481"/>
        <end position="503"/>
    </location>
</feature>
<evidence type="ECO:0000256" key="7">
    <source>
        <dbReference type="SAM" id="Phobius"/>
    </source>
</evidence>
<evidence type="ECO:0000256" key="3">
    <source>
        <dbReference type="ARBA" id="ARBA00022692"/>
    </source>
</evidence>
<keyword evidence="5 7" id="KW-0472">Membrane</keyword>
<feature type="transmembrane region" description="Helical" evidence="7">
    <location>
        <begin position="131"/>
        <end position="150"/>
    </location>
</feature>
<evidence type="ECO:0000256" key="6">
    <source>
        <dbReference type="SAM" id="MobiDB-lite"/>
    </source>
</evidence>
<feature type="transmembrane region" description="Helical" evidence="7">
    <location>
        <begin position="360"/>
        <end position="381"/>
    </location>
</feature>
<dbReference type="SUPFAM" id="SSF103473">
    <property type="entry name" value="MFS general substrate transporter"/>
    <property type="match status" value="1"/>
</dbReference>
<dbReference type="Gene3D" id="1.20.1250.20">
    <property type="entry name" value="MFS general substrate transporter like domains"/>
    <property type="match status" value="2"/>
</dbReference>
<feature type="transmembrane region" description="Helical" evidence="7">
    <location>
        <begin position="420"/>
        <end position="441"/>
    </location>
</feature>
<feature type="transmembrane region" description="Helical" evidence="7">
    <location>
        <begin position="193"/>
        <end position="214"/>
    </location>
</feature>
<protein>
    <recommendedName>
        <fullName evidence="8">Major facilitator superfamily (MFS) profile domain-containing protein</fullName>
    </recommendedName>
</protein>
<feature type="transmembrane region" description="Helical" evidence="7">
    <location>
        <begin position="330"/>
        <end position="348"/>
    </location>
</feature>
<evidence type="ECO:0000256" key="4">
    <source>
        <dbReference type="ARBA" id="ARBA00022989"/>
    </source>
</evidence>
<dbReference type="GO" id="GO:0016020">
    <property type="term" value="C:membrane"/>
    <property type="evidence" value="ECO:0007669"/>
    <property type="project" value="UniProtKB-SubCell"/>
</dbReference>
<keyword evidence="2" id="KW-0813">Transport</keyword>
<dbReference type="PROSITE" id="PS50850">
    <property type="entry name" value="MFS"/>
    <property type="match status" value="1"/>
</dbReference>
<keyword evidence="3 7" id="KW-0812">Transmembrane</keyword>
<evidence type="ECO:0000256" key="5">
    <source>
        <dbReference type="ARBA" id="ARBA00023136"/>
    </source>
</evidence>
<feature type="domain" description="Major facilitator superfamily (MFS) profile" evidence="8">
    <location>
        <begin position="65"/>
        <end position="503"/>
    </location>
</feature>
<comment type="subcellular location">
    <subcellularLocation>
        <location evidence="1">Membrane</location>
        <topology evidence="1">Multi-pass membrane protein</topology>
    </subcellularLocation>
</comment>
<evidence type="ECO:0000259" key="8">
    <source>
        <dbReference type="PROSITE" id="PS50850"/>
    </source>
</evidence>
<evidence type="ECO:0000313" key="9">
    <source>
        <dbReference type="EMBL" id="CEO57893.1"/>
    </source>
</evidence>
<dbReference type="FunFam" id="1.20.1250.20:FF:000057">
    <property type="entry name" value="MFS general substrate transporter"/>
    <property type="match status" value="1"/>
</dbReference>
<organism evidence="9">
    <name type="scientific">Bionectria ochroleuca</name>
    <name type="common">Gliocladium roseum</name>
    <dbReference type="NCBI Taxonomy" id="29856"/>
    <lineage>
        <taxon>Eukaryota</taxon>
        <taxon>Fungi</taxon>
        <taxon>Dikarya</taxon>
        <taxon>Ascomycota</taxon>
        <taxon>Pezizomycotina</taxon>
        <taxon>Sordariomycetes</taxon>
        <taxon>Hypocreomycetidae</taxon>
        <taxon>Hypocreales</taxon>
        <taxon>Bionectriaceae</taxon>
        <taxon>Clonostachys</taxon>
    </lineage>
</organism>
<evidence type="ECO:0000256" key="1">
    <source>
        <dbReference type="ARBA" id="ARBA00004141"/>
    </source>
</evidence>
<feature type="transmembrane region" description="Helical" evidence="7">
    <location>
        <begin position="156"/>
        <end position="181"/>
    </location>
</feature>
<evidence type="ECO:0000256" key="2">
    <source>
        <dbReference type="ARBA" id="ARBA00022448"/>
    </source>
</evidence>
<feature type="transmembrane region" description="Helical" evidence="7">
    <location>
        <begin position="298"/>
        <end position="318"/>
    </location>
</feature>
<name>A0A0B7KJU4_BIOOC</name>
<dbReference type="FunFam" id="1.20.1250.20:FF:000013">
    <property type="entry name" value="MFS general substrate transporter"/>
    <property type="match status" value="1"/>
</dbReference>
<dbReference type="InterPro" id="IPR011701">
    <property type="entry name" value="MFS"/>
</dbReference>
<gene>
    <name evidence="9" type="ORF">BN869_000013951_1</name>
</gene>
<dbReference type="AlphaFoldDB" id="A0A0B7KJU4"/>
<dbReference type="PANTHER" id="PTHR43791:SF23">
    <property type="entry name" value="MAJOR FACILITATOR SUPERFAMILY (MFS) PROFILE DOMAIN-CONTAINING PROTEIN"/>
    <property type="match status" value="1"/>
</dbReference>
<feature type="transmembrane region" description="Helical" evidence="7">
    <location>
        <begin position="447"/>
        <end position="472"/>
    </location>
</feature>
<proteinExistence type="predicted"/>
<dbReference type="InterPro" id="IPR020846">
    <property type="entry name" value="MFS_dom"/>
</dbReference>
<dbReference type="GO" id="GO:0022857">
    <property type="term" value="F:transmembrane transporter activity"/>
    <property type="evidence" value="ECO:0007669"/>
    <property type="project" value="InterPro"/>
</dbReference>
<keyword evidence="4 7" id="KW-1133">Transmembrane helix</keyword>